<dbReference type="PANTHER" id="PTHR43236:SF1">
    <property type="entry name" value="BLL7220 PROTEIN"/>
    <property type="match status" value="1"/>
</dbReference>
<proteinExistence type="predicted"/>
<sequence>MAATRLHRRLGTTFDGPVDVLGIARSLDLVLMMQPLDNLLGFYVRGDRRSGIVINSLRPESLQRFTLAHEIGHHVLGHQDSADDQHAVDRFDPDSPVELAAQAFAASLLMPRPLVTRALRDLPATRRGRRLARSDAYLFSRQLGVSYEAGVWALFRDNRLSLTDARAFIKRRASAAKNDLRGQAPVGDARADVWMLTQENDDLTVMCRIGDEIHVQLPEDTSTGMAWLVRAPDVKGLFDWPPGSPLAWSGDDIQISEVQQLDDQGSPTTSIELVQDSHLAASESGDADTGTSGPFADYAAVRTITTGPGVRSLTFVARAVGSIQVLLELTRPWTGGDAAYASYQFDLRVRPKQLAEQGLLAPSTDDWADEHVVGA</sequence>
<dbReference type="InterPro" id="IPR052345">
    <property type="entry name" value="Rad_response_metalloprotease"/>
</dbReference>
<keyword evidence="1" id="KW-0646">Protease inhibitor</keyword>
<comment type="caution">
    <text evidence="4">The sequence shown here is derived from an EMBL/GenBank/DDBJ whole genome shotgun (WGS) entry which is preliminary data.</text>
</comment>
<dbReference type="RefSeq" id="WP_170197020.1">
    <property type="nucleotide sequence ID" value="NZ_JABBNB010000036.1"/>
</dbReference>
<dbReference type="InterPro" id="IPR010359">
    <property type="entry name" value="IrrE_HExxH"/>
</dbReference>
<reference evidence="4 5" key="1">
    <citation type="submission" date="2020-04" db="EMBL/GenBank/DDBJ databases">
        <title>Gordonia sp. nov. TBRC 11910.</title>
        <authorList>
            <person name="Suriyachadkun C."/>
        </authorList>
    </citation>
    <scope>NUCLEOTIDE SEQUENCE [LARGE SCALE GENOMIC DNA]</scope>
    <source>
        <strain evidence="4 5">TBRC 11910</strain>
    </source>
</reference>
<dbReference type="Gene3D" id="1.10.10.2910">
    <property type="match status" value="1"/>
</dbReference>
<dbReference type="GO" id="GO:0004869">
    <property type="term" value="F:cysteine-type endopeptidase inhibitor activity"/>
    <property type="evidence" value="ECO:0007669"/>
    <property type="project" value="UniProtKB-KW"/>
</dbReference>
<feature type="domain" description="IrrE N-terminal-like" evidence="3">
    <location>
        <begin position="37"/>
        <end position="124"/>
    </location>
</feature>
<accession>A0A848L225</accession>
<gene>
    <name evidence="4" type="ORF">HH308_25180</name>
</gene>
<dbReference type="AlphaFoldDB" id="A0A848L225"/>
<dbReference type="EMBL" id="JABBNB010000036">
    <property type="protein sequence ID" value="NMO04517.1"/>
    <property type="molecule type" value="Genomic_DNA"/>
</dbReference>
<name>A0A848L225_9ACTN</name>
<dbReference type="PANTHER" id="PTHR43236">
    <property type="entry name" value="ANTITOXIN HIGA1"/>
    <property type="match status" value="1"/>
</dbReference>
<keyword evidence="2" id="KW-0789">Thiol protease inhibitor</keyword>
<dbReference type="Pfam" id="PF06114">
    <property type="entry name" value="Peptidase_M78"/>
    <property type="match status" value="1"/>
</dbReference>
<dbReference type="Proteomes" id="UP000550729">
    <property type="component" value="Unassembled WGS sequence"/>
</dbReference>
<organism evidence="4 5">
    <name type="scientific">Gordonia asplenii</name>
    <dbReference type="NCBI Taxonomy" id="2725283"/>
    <lineage>
        <taxon>Bacteria</taxon>
        <taxon>Bacillati</taxon>
        <taxon>Actinomycetota</taxon>
        <taxon>Actinomycetes</taxon>
        <taxon>Mycobacteriales</taxon>
        <taxon>Gordoniaceae</taxon>
        <taxon>Gordonia</taxon>
    </lineage>
</organism>
<evidence type="ECO:0000256" key="2">
    <source>
        <dbReference type="ARBA" id="ARBA00022704"/>
    </source>
</evidence>
<dbReference type="SUPFAM" id="SSF141066">
    <property type="entry name" value="ICP-like"/>
    <property type="match status" value="1"/>
</dbReference>
<dbReference type="Gene3D" id="2.60.40.2020">
    <property type="match status" value="1"/>
</dbReference>
<evidence type="ECO:0000256" key="1">
    <source>
        <dbReference type="ARBA" id="ARBA00022690"/>
    </source>
</evidence>
<evidence type="ECO:0000313" key="5">
    <source>
        <dbReference type="Proteomes" id="UP000550729"/>
    </source>
</evidence>
<evidence type="ECO:0000259" key="3">
    <source>
        <dbReference type="Pfam" id="PF06114"/>
    </source>
</evidence>
<evidence type="ECO:0000313" key="4">
    <source>
        <dbReference type="EMBL" id="NMO04517.1"/>
    </source>
</evidence>
<dbReference type="InterPro" id="IPR036331">
    <property type="entry name" value="Chagasin-like_sf"/>
</dbReference>
<keyword evidence="5" id="KW-1185">Reference proteome</keyword>
<protein>
    <submittedName>
        <fullName evidence="4">ImmA/IrrE family metallo-endopeptidase</fullName>
    </submittedName>
</protein>